<dbReference type="OrthoDB" id="1065544at2"/>
<dbReference type="PROSITE" id="PS51257">
    <property type="entry name" value="PROKAR_LIPOPROTEIN"/>
    <property type="match status" value="1"/>
</dbReference>
<organism evidence="1 2">
    <name type="scientific">Arenibacter palladensis</name>
    <dbReference type="NCBI Taxonomy" id="237373"/>
    <lineage>
        <taxon>Bacteria</taxon>
        <taxon>Pseudomonadati</taxon>
        <taxon>Bacteroidota</taxon>
        <taxon>Flavobacteriia</taxon>
        <taxon>Flavobacteriales</taxon>
        <taxon>Flavobacteriaceae</taxon>
        <taxon>Arenibacter</taxon>
    </lineage>
</organism>
<name>A0A1M5DQP2_9FLAO</name>
<dbReference type="EMBL" id="FQUX01000006">
    <property type="protein sequence ID" value="SHF69293.1"/>
    <property type="molecule type" value="Genomic_DNA"/>
</dbReference>
<evidence type="ECO:0008006" key="3">
    <source>
        <dbReference type="Google" id="ProtNLM"/>
    </source>
</evidence>
<sequence>MKTIKLGLVTIIAAMGMISCSSDGDDSPKNDVNPLAEFNLVANIEANGHSLELYSEGKTGFNTGYNELFVRIKNNADDTYYTNPEITWLPVMHMMSMNHSCPISELSISDDYDTVATGYIVFQMPGNTDEFWDITFTYEVEGQEFSVTETIDVTAPSDGKQTVTSFMGSDDVRYVLAMVEPTDPEVAVNDIKAMLFKMESMMSFPIVENYTIALDPRMPSMGNHSSPNNEDLTYDAVTKAYNGKLSLTMTGYWKLNLKLLNSTGEVLKGEDITDENEASSLYFELEF</sequence>
<dbReference type="AlphaFoldDB" id="A0A1M5DQP2"/>
<gene>
    <name evidence="1" type="ORF">SAMN03080594_106202</name>
</gene>
<dbReference type="Proteomes" id="UP000184406">
    <property type="component" value="Unassembled WGS sequence"/>
</dbReference>
<reference evidence="2" key="1">
    <citation type="submission" date="2016-11" db="EMBL/GenBank/DDBJ databases">
        <authorList>
            <person name="Varghese N."/>
            <person name="Submissions S."/>
        </authorList>
    </citation>
    <scope>NUCLEOTIDE SEQUENCE [LARGE SCALE GENOMIC DNA]</scope>
    <source>
        <strain evidence="2">DSM 17539</strain>
    </source>
</reference>
<protein>
    <recommendedName>
        <fullName evidence="3">YtkA-like</fullName>
    </recommendedName>
</protein>
<dbReference type="RefSeq" id="WP_072863584.1">
    <property type="nucleotide sequence ID" value="NZ_FQUX01000006.1"/>
</dbReference>
<keyword evidence="2" id="KW-1185">Reference proteome</keyword>
<evidence type="ECO:0000313" key="1">
    <source>
        <dbReference type="EMBL" id="SHF69293.1"/>
    </source>
</evidence>
<accession>A0A1M5DQP2</accession>
<evidence type="ECO:0000313" key="2">
    <source>
        <dbReference type="Proteomes" id="UP000184406"/>
    </source>
</evidence>
<proteinExistence type="predicted"/>